<keyword evidence="4" id="KW-0408">Iron</keyword>
<dbReference type="Proteomes" id="UP000184139">
    <property type="component" value="Unassembled WGS sequence"/>
</dbReference>
<keyword evidence="2" id="KW-0949">S-adenosyl-L-methionine</keyword>
<dbReference type="InterPro" id="IPR013785">
    <property type="entry name" value="Aldolase_TIM"/>
</dbReference>
<keyword evidence="8" id="KW-1185">Reference proteome</keyword>
<evidence type="ECO:0000256" key="4">
    <source>
        <dbReference type="ARBA" id="ARBA00023004"/>
    </source>
</evidence>
<keyword evidence="5" id="KW-0411">Iron-sulfur</keyword>
<feature type="domain" description="Radical SAM core" evidence="6">
    <location>
        <begin position="191"/>
        <end position="409"/>
    </location>
</feature>
<evidence type="ECO:0000256" key="3">
    <source>
        <dbReference type="ARBA" id="ARBA00022723"/>
    </source>
</evidence>
<dbReference type="SFLD" id="SFLDS00029">
    <property type="entry name" value="Radical_SAM"/>
    <property type="match status" value="1"/>
</dbReference>
<dbReference type="Gene3D" id="3.20.20.70">
    <property type="entry name" value="Aldolase class I"/>
    <property type="match status" value="1"/>
</dbReference>
<evidence type="ECO:0000256" key="1">
    <source>
        <dbReference type="ARBA" id="ARBA00001966"/>
    </source>
</evidence>
<gene>
    <name evidence="7" type="ORF">SAMN02745124_01961</name>
</gene>
<sequence length="518" mass="57442">MDPELHSIYPVSSYLLPQGFAGCPAATLPELLREHPELCTHAPFLADLATIERAVHQLNLAPIEPLAPVTELTVRPEVKLFEVDWTALPELLAGQDTSPRQRRSLVLIVPPVTGRPARALSPTDHQLLALKIAAEQLDHRTVARQGGVSVQLVDRLVVEAVHSGLLLAPTSRITRPPSFYTEPPRFPNRLRAEVFTLQWHITQACDLHCRHCYDRSSRQAVTAEQGNRVLDQFSAFCKGHHVDGQVSFSGGNPLLHPRFFEFYTAAAERGLMTAILGNPTDRSTLQAVKKIQVPEFYQVSLEGLREHNDYIRGTGHFDRTLAFLELARELNVYTMVMLTLTRDNLDQVLPLAEQLRGRVDLFTFNRLAMMGEGAALAAPPIDRYESFLENYLEAAATNPIMSTKDSLFNIILERQGRPVRGGCAGFGCGAAFNFVALLPDGEIHACRKLPSLLGNLYQHSLAEIYLSPLAERYREGSSACRSCRLRPVCRGCPAVVSGLGQDIFKECDPYCFITSSSP</sequence>
<dbReference type="InterPro" id="IPR007197">
    <property type="entry name" value="rSAM"/>
</dbReference>
<dbReference type="CDD" id="cd01335">
    <property type="entry name" value="Radical_SAM"/>
    <property type="match status" value="1"/>
</dbReference>
<dbReference type="STRING" id="1121409.SAMN02745124_01961"/>
<name>A0A1M5VYA0_9BACT</name>
<comment type="cofactor">
    <cofactor evidence="1">
        <name>[4Fe-4S] cluster</name>
        <dbReference type="ChEBI" id="CHEBI:49883"/>
    </cofactor>
</comment>
<dbReference type="PROSITE" id="PS51918">
    <property type="entry name" value="RADICAL_SAM"/>
    <property type="match status" value="1"/>
</dbReference>
<dbReference type="InterPro" id="IPR023807">
    <property type="entry name" value="Peptide_mod_rSAM"/>
</dbReference>
<evidence type="ECO:0000259" key="6">
    <source>
        <dbReference type="PROSITE" id="PS51918"/>
    </source>
</evidence>
<protein>
    <submittedName>
        <fullName evidence="7">Selenobiotic family peptide radical SAM maturase</fullName>
    </submittedName>
</protein>
<organism evidence="7 8">
    <name type="scientific">Desulfofustis glycolicus DSM 9705</name>
    <dbReference type="NCBI Taxonomy" id="1121409"/>
    <lineage>
        <taxon>Bacteria</taxon>
        <taxon>Pseudomonadati</taxon>
        <taxon>Thermodesulfobacteriota</taxon>
        <taxon>Desulfobulbia</taxon>
        <taxon>Desulfobulbales</taxon>
        <taxon>Desulfocapsaceae</taxon>
        <taxon>Desulfofustis</taxon>
    </lineage>
</organism>
<evidence type="ECO:0000256" key="5">
    <source>
        <dbReference type="ARBA" id="ARBA00023014"/>
    </source>
</evidence>
<dbReference type="InterPro" id="IPR023885">
    <property type="entry name" value="4Fe4S-binding_SPASM_dom"/>
</dbReference>
<dbReference type="SUPFAM" id="SSF102114">
    <property type="entry name" value="Radical SAM enzymes"/>
    <property type="match status" value="1"/>
</dbReference>
<dbReference type="GO" id="GO:0051536">
    <property type="term" value="F:iron-sulfur cluster binding"/>
    <property type="evidence" value="ECO:0007669"/>
    <property type="project" value="UniProtKB-KW"/>
</dbReference>
<evidence type="ECO:0000313" key="8">
    <source>
        <dbReference type="Proteomes" id="UP000184139"/>
    </source>
</evidence>
<dbReference type="NCBIfam" id="TIGR04082">
    <property type="entry name" value="rSAM_for_selen"/>
    <property type="match status" value="1"/>
</dbReference>
<proteinExistence type="predicted"/>
<keyword evidence="3" id="KW-0479">Metal-binding</keyword>
<accession>A0A1M5VYA0</accession>
<dbReference type="PANTHER" id="PTHR11228:SF7">
    <property type="entry name" value="PQQA PEPTIDE CYCLASE"/>
    <property type="match status" value="1"/>
</dbReference>
<dbReference type="Pfam" id="PF13186">
    <property type="entry name" value="SPASM"/>
    <property type="match status" value="1"/>
</dbReference>
<evidence type="ECO:0000313" key="7">
    <source>
        <dbReference type="EMBL" id="SHH80262.1"/>
    </source>
</evidence>
<dbReference type="GO" id="GO:0046872">
    <property type="term" value="F:metal ion binding"/>
    <property type="evidence" value="ECO:0007669"/>
    <property type="project" value="UniProtKB-KW"/>
</dbReference>
<evidence type="ECO:0000256" key="2">
    <source>
        <dbReference type="ARBA" id="ARBA00022691"/>
    </source>
</evidence>
<dbReference type="NCBIfam" id="TIGR04085">
    <property type="entry name" value="rSAM_more_4Fe4S"/>
    <property type="match status" value="1"/>
</dbReference>
<dbReference type="Pfam" id="PF04055">
    <property type="entry name" value="Radical_SAM"/>
    <property type="match status" value="1"/>
</dbReference>
<dbReference type="AlphaFoldDB" id="A0A1M5VYA0"/>
<dbReference type="PANTHER" id="PTHR11228">
    <property type="entry name" value="RADICAL SAM DOMAIN PROTEIN"/>
    <property type="match status" value="1"/>
</dbReference>
<dbReference type="EMBL" id="FQXS01000010">
    <property type="protein sequence ID" value="SHH80262.1"/>
    <property type="molecule type" value="Genomic_DNA"/>
</dbReference>
<dbReference type="SFLD" id="SFLDG01067">
    <property type="entry name" value="SPASM/twitch_domain_containing"/>
    <property type="match status" value="1"/>
</dbReference>
<reference evidence="7 8" key="1">
    <citation type="submission" date="2016-11" db="EMBL/GenBank/DDBJ databases">
        <authorList>
            <person name="Jaros S."/>
            <person name="Januszkiewicz K."/>
            <person name="Wedrychowicz H."/>
        </authorList>
    </citation>
    <scope>NUCLEOTIDE SEQUENCE [LARGE SCALE GENOMIC DNA]</scope>
    <source>
        <strain evidence="7 8">DSM 9705</strain>
    </source>
</reference>
<dbReference type="GO" id="GO:0003824">
    <property type="term" value="F:catalytic activity"/>
    <property type="evidence" value="ECO:0007669"/>
    <property type="project" value="InterPro"/>
</dbReference>
<dbReference type="RefSeq" id="WP_073375626.1">
    <property type="nucleotide sequence ID" value="NZ_FQXS01000010.1"/>
</dbReference>
<dbReference type="OrthoDB" id="9772409at2"/>
<dbReference type="InterPro" id="IPR058240">
    <property type="entry name" value="rSAM_sf"/>
</dbReference>
<dbReference type="InterPro" id="IPR050377">
    <property type="entry name" value="Radical_SAM_PqqE_MftC-like"/>
</dbReference>